<dbReference type="GeneID" id="300418435"/>
<evidence type="ECO:0000313" key="1">
    <source>
        <dbReference type="EMBL" id="WOS77687.1"/>
    </source>
</evidence>
<dbReference type="AlphaFoldDB" id="A0AAQ3R0W4"/>
<name>A0AAQ3R0W4_PSEAI</name>
<protein>
    <submittedName>
        <fullName evidence="1">Uncharacterized protein</fullName>
    </submittedName>
</protein>
<reference evidence="1" key="1">
    <citation type="submission" date="2023-06" db="EMBL/GenBank/DDBJ databases">
        <authorList>
            <consortium name="Clinical and Environmental Microbiology Branch: Whole genome sequencing antimicrobial resistance pathogens in the healthcare setting"/>
        </authorList>
    </citation>
    <scope>NUCLEOTIDE SEQUENCE</scope>
    <source>
        <strain evidence="1">2021CK-01020</strain>
    </source>
</reference>
<accession>A0AAQ3R0W4</accession>
<dbReference type="RefSeq" id="WP_125835803.1">
    <property type="nucleotide sequence ID" value="NZ_JASGYY010000038.1"/>
</dbReference>
<dbReference type="Proteomes" id="UP001297540">
    <property type="component" value="Chromosome"/>
</dbReference>
<proteinExistence type="predicted"/>
<reference evidence="1" key="2">
    <citation type="submission" date="2023-10" db="EMBL/GenBank/DDBJ databases">
        <title>Pathogen: clinical or host-associated sample.</title>
        <authorList>
            <person name="Hergert J."/>
            <person name="Casey R."/>
            <person name="Wagner J."/>
            <person name="Young E.L."/>
            <person name="Oakeson K.F."/>
        </authorList>
    </citation>
    <scope>NUCLEOTIDE SEQUENCE</scope>
    <source>
        <strain evidence="1">2021CK-01020</strain>
    </source>
</reference>
<gene>
    <name evidence="1" type="ORF">L4V69_35255</name>
</gene>
<organism evidence="1 2">
    <name type="scientific">Pseudomonas aeruginosa</name>
    <dbReference type="NCBI Taxonomy" id="287"/>
    <lineage>
        <taxon>Bacteria</taxon>
        <taxon>Pseudomonadati</taxon>
        <taxon>Pseudomonadota</taxon>
        <taxon>Gammaproteobacteria</taxon>
        <taxon>Pseudomonadales</taxon>
        <taxon>Pseudomonadaceae</taxon>
        <taxon>Pseudomonas</taxon>
    </lineage>
</organism>
<dbReference type="EMBL" id="CP136986">
    <property type="protein sequence ID" value="WOS77687.1"/>
    <property type="molecule type" value="Genomic_DNA"/>
</dbReference>
<sequence>MAQTDTELASYGAQRAKTGTPFFGYIIATTLENTDFGDFFHNQIATAWLAFLNAPFRHASHAPLRATPARPFSAMALAALRF</sequence>
<evidence type="ECO:0000313" key="2">
    <source>
        <dbReference type="Proteomes" id="UP001297540"/>
    </source>
</evidence>